<dbReference type="AlphaFoldDB" id="X6LBM7"/>
<keyword evidence="1" id="KW-0175">Coiled coil</keyword>
<evidence type="ECO:0000313" key="3">
    <source>
        <dbReference type="EMBL" id="ETN99392.1"/>
    </source>
</evidence>
<feature type="domain" description="DUF8206" evidence="2">
    <location>
        <begin position="400"/>
        <end position="449"/>
    </location>
</feature>
<dbReference type="OMA" id="MCCTVCE"/>
<organism evidence="3 4">
    <name type="scientific">Reticulomyxa filosa</name>
    <dbReference type="NCBI Taxonomy" id="46433"/>
    <lineage>
        <taxon>Eukaryota</taxon>
        <taxon>Sar</taxon>
        <taxon>Rhizaria</taxon>
        <taxon>Retaria</taxon>
        <taxon>Foraminifera</taxon>
        <taxon>Monothalamids</taxon>
        <taxon>Reticulomyxidae</taxon>
        <taxon>Reticulomyxa</taxon>
    </lineage>
</organism>
<feature type="coiled-coil region" evidence="1">
    <location>
        <begin position="287"/>
        <end position="353"/>
    </location>
</feature>
<evidence type="ECO:0000313" key="4">
    <source>
        <dbReference type="Proteomes" id="UP000023152"/>
    </source>
</evidence>
<dbReference type="Proteomes" id="UP000023152">
    <property type="component" value="Unassembled WGS sequence"/>
</dbReference>
<dbReference type="InterPro" id="IPR027417">
    <property type="entry name" value="P-loop_NTPase"/>
</dbReference>
<proteinExistence type="predicted"/>
<name>X6LBM7_RETFI</name>
<dbReference type="Gene3D" id="3.40.50.300">
    <property type="entry name" value="P-loop containing nucleotide triphosphate hydrolases"/>
    <property type="match status" value="1"/>
</dbReference>
<dbReference type="PANTHER" id="PTHR32046:SF12">
    <property type="entry name" value="AIG1-TYPE G DOMAIN-CONTAINING PROTEIN"/>
    <property type="match status" value="1"/>
</dbReference>
<dbReference type="Pfam" id="PF26633">
    <property type="entry name" value="DUF8206"/>
    <property type="match status" value="1"/>
</dbReference>
<evidence type="ECO:0000259" key="2">
    <source>
        <dbReference type="Pfam" id="PF26633"/>
    </source>
</evidence>
<dbReference type="InterPro" id="IPR058519">
    <property type="entry name" value="DUF8206"/>
</dbReference>
<gene>
    <name evidence="3" type="ORF">RFI_38089</name>
</gene>
<keyword evidence="4" id="KW-1185">Reference proteome</keyword>
<dbReference type="EMBL" id="ASPP01044063">
    <property type="protein sequence ID" value="ETN99392.1"/>
    <property type="molecule type" value="Genomic_DNA"/>
</dbReference>
<accession>X6LBM7</accession>
<dbReference type="OrthoDB" id="2386367at2759"/>
<protein>
    <recommendedName>
        <fullName evidence="2">DUF8206 domain-containing protein</fullName>
    </recommendedName>
</protein>
<comment type="caution">
    <text evidence="3">The sequence shown here is derived from an EMBL/GenBank/DDBJ whole genome shotgun (WGS) entry which is preliminary data.</text>
</comment>
<feature type="non-terminal residue" evidence="3">
    <location>
        <position position="1"/>
    </location>
</feature>
<dbReference type="PANTHER" id="PTHR32046">
    <property type="entry name" value="G DOMAIN-CONTAINING PROTEIN"/>
    <property type="match status" value="1"/>
</dbReference>
<reference evidence="3 4" key="1">
    <citation type="journal article" date="2013" name="Curr. Biol.">
        <title>The Genome of the Foraminiferan Reticulomyxa filosa.</title>
        <authorList>
            <person name="Glockner G."/>
            <person name="Hulsmann N."/>
            <person name="Schleicher M."/>
            <person name="Noegel A.A."/>
            <person name="Eichinger L."/>
            <person name="Gallinger C."/>
            <person name="Pawlowski J."/>
            <person name="Sierra R."/>
            <person name="Euteneuer U."/>
            <person name="Pillet L."/>
            <person name="Moustafa A."/>
            <person name="Platzer M."/>
            <person name="Groth M."/>
            <person name="Szafranski K."/>
            <person name="Schliwa M."/>
        </authorList>
    </citation>
    <scope>NUCLEOTIDE SEQUENCE [LARGE SCALE GENOMIC DNA]</scope>
</reference>
<dbReference type="SUPFAM" id="SSF52540">
    <property type="entry name" value="P-loop containing nucleoside triphosphate hydrolases"/>
    <property type="match status" value="1"/>
</dbReference>
<sequence>CFFLFLRSCVGEEEKTDTSKTTPNSLSVIDRGYKQDLMLSNRDISGCAQSKRGRYVQSPKVMSLEPFTILPDKTATTKCGVLFLFKKKKKKKKVKAIVLGVTGAGKTSLINLFYVWSKGLQRMQDIDKVLIPTRYLPGIVKSHTEMDSKYQNKSQTQGCTTYEFDLVYESTWYNLKFMDTPGLGDVEGIEKDDEHVQNILDTVSKTPELNSIVVMINGSDPRVSCRLTYVITKLIGMIPDICQQNLIVLLSNVSIRPNLDVKTLFSTPIPAEHVFYMNNEIFSIDPKTEEETTMNEANSLYETLKKKMKHFLDTASDMKITDTDEFRKLKEKRDSFKNQLMLLQKKCNELTEEKLRISNVITEVTQMTDQKQKLDLKRYKKQKRTQSEQEPTPYHSTVCCVCDSNCHEKCRLNETTVKGSEIFKRCTAMSGDHCKRCDHRYTSHVHMRVKWVKKEQLPLTLIPKINCYKA</sequence>
<evidence type="ECO:0000256" key="1">
    <source>
        <dbReference type="SAM" id="Coils"/>
    </source>
</evidence>